<evidence type="ECO:0000313" key="4">
    <source>
        <dbReference type="Proteomes" id="UP000054776"/>
    </source>
</evidence>
<gene>
    <name evidence="3" type="ORF">T01_9456</name>
</gene>
<protein>
    <submittedName>
        <fullName evidence="3">Uncharacterized protein</fullName>
    </submittedName>
</protein>
<organism evidence="3 4">
    <name type="scientific">Trichinella spiralis</name>
    <name type="common">Trichina worm</name>
    <dbReference type="NCBI Taxonomy" id="6334"/>
    <lineage>
        <taxon>Eukaryota</taxon>
        <taxon>Metazoa</taxon>
        <taxon>Ecdysozoa</taxon>
        <taxon>Nematoda</taxon>
        <taxon>Enoplea</taxon>
        <taxon>Dorylaimia</taxon>
        <taxon>Trichinellida</taxon>
        <taxon>Trichinellidae</taxon>
        <taxon>Trichinella</taxon>
    </lineage>
</organism>
<keyword evidence="1" id="KW-1133">Transmembrane helix</keyword>
<dbReference type="EMBL" id="JYDH01000052">
    <property type="protein sequence ID" value="KRY35615.1"/>
    <property type="molecule type" value="Genomic_DNA"/>
</dbReference>
<keyword evidence="1" id="KW-0472">Membrane</keyword>
<proteinExistence type="predicted"/>
<reference evidence="3 4" key="1">
    <citation type="submission" date="2015-01" db="EMBL/GenBank/DDBJ databases">
        <title>Evolution of Trichinella species and genotypes.</title>
        <authorList>
            <person name="Korhonen P.K."/>
            <person name="Edoardo P."/>
            <person name="Giuseppe L.R."/>
            <person name="Gasser R.B."/>
        </authorList>
    </citation>
    <scope>NUCLEOTIDE SEQUENCE [LARGE SCALE GENOMIC DNA]</scope>
    <source>
        <strain evidence="3">ISS3</strain>
    </source>
</reference>
<accession>A0A0V1BFF8</accession>
<sequence>MKTVMGMCNYSKLILALFVFSNVTFVRSAINQTNETSILNSTRPYNEMEVTLEEKEQNYKIRDIHDETMDQQQLRLDDHDIKKILNLPGKNYKRSKKELQEKTIDDYFEAQLKVEKIRIVIIIFIIGLIPSYVLVLLYFNVPEKFAKYLIRIFDKTNRYCPKVVNLKEELVKKKTVSLKRGRSCTHLHKRNFIMMN</sequence>
<feature type="chain" id="PRO_5006875120" evidence="2">
    <location>
        <begin position="29"/>
        <end position="196"/>
    </location>
</feature>
<dbReference type="Proteomes" id="UP000054776">
    <property type="component" value="Unassembled WGS sequence"/>
</dbReference>
<feature type="transmembrane region" description="Helical" evidence="1">
    <location>
        <begin position="119"/>
        <end position="141"/>
    </location>
</feature>
<dbReference type="AlphaFoldDB" id="A0A0V1BFF8"/>
<keyword evidence="4" id="KW-1185">Reference proteome</keyword>
<evidence type="ECO:0000256" key="1">
    <source>
        <dbReference type="SAM" id="Phobius"/>
    </source>
</evidence>
<evidence type="ECO:0000313" key="3">
    <source>
        <dbReference type="EMBL" id="KRY35615.1"/>
    </source>
</evidence>
<comment type="caution">
    <text evidence="3">The sequence shown here is derived from an EMBL/GenBank/DDBJ whole genome shotgun (WGS) entry which is preliminary data.</text>
</comment>
<evidence type="ECO:0000256" key="2">
    <source>
        <dbReference type="SAM" id="SignalP"/>
    </source>
</evidence>
<feature type="signal peptide" evidence="2">
    <location>
        <begin position="1"/>
        <end position="28"/>
    </location>
</feature>
<keyword evidence="2" id="KW-0732">Signal</keyword>
<name>A0A0V1BFF8_TRISP</name>
<dbReference type="InParanoid" id="A0A0V1BFF8"/>
<dbReference type="OrthoDB" id="5919795at2759"/>
<keyword evidence="1" id="KW-0812">Transmembrane</keyword>